<comment type="caution">
    <text evidence="6">The sequence shown here is derived from an EMBL/GenBank/DDBJ whole genome shotgun (WGS) entry which is preliminary data.</text>
</comment>
<evidence type="ECO:0000313" key="7">
    <source>
        <dbReference type="Proteomes" id="UP000030125"/>
    </source>
</evidence>
<dbReference type="Proteomes" id="UP000030125">
    <property type="component" value="Unassembled WGS sequence"/>
</dbReference>
<reference evidence="6 7" key="1">
    <citation type="submission" date="2014-08" db="EMBL/GenBank/DDBJ databases">
        <title>Porphyromonas cangingivalis strain:COT-109_OH1386 Genome sequencing.</title>
        <authorList>
            <person name="Wallis C."/>
            <person name="Deusch O."/>
            <person name="O'Flynn C."/>
            <person name="Davis I."/>
            <person name="Jospin G."/>
            <person name="Darling A.E."/>
            <person name="Coil D.A."/>
            <person name="Alexiev A."/>
            <person name="Horsfall A."/>
            <person name="Kirkwood N."/>
            <person name="Harris S."/>
            <person name="Eisen J.A."/>
        </authorList>
    </citation>
    <scope>NUCLEOTIDE SEQUENCE [LARGE SCALE GENOMIC DNA]</scope>
    <source>
        <strain evidence="7">COT-109 OH1386</strain>
    </source>
</reference>
<comment type="similarity">
    <text evidence="1 5">Belongs to the 5-formyltetrahydrofolate cyclo-ligase family.</text>
</comment>
<feature type="binding site" evidence="4">
    <location>
        <position position="54"/>
    </location>
    <ligand>
        <name>substrate</name>
    </ligand>
</feature>
<proteinExistence type="inferred from homology"/>
<dbReference type="EMBL" id="JQJD01000001">
    <property type="protein sequence ID" value="KGN83212.1"/>
    <property type="molecule type" value="Genomic_DNA"/>
</dbReference>
<dbReference type="GO" id="GO:0030272">
    <property type="term" value="F:5-formyltetrahydrofolate cyclo-ligase activity"/>
    <property type="evidence" value="ECO:0007669"/>
    <property type="project" value="UniProtKB-EC"/>
</dbReference>
<evidence type="ECO:0000256" key="5">
    <source>
        <dbReference type="RuleBase" id="RU361279"/>
    </source>
</evidence>
<dbReference type="RefSeq" id="WP_036849771.1">
    <property type="nucleotide sequence ID" value="NZ_JQJD01000001.1"/>
</dbReference>
<dbReference type="GO" id="GO:0046872">
    <property type="term" value="F:metal ion binding"/>
    <property type="evidence" value="ECO:0007669"/>
    <property type="project" value="UniProtKB-KW"/>
</dbReference>
<evidence type="ECO:0000256" key="2">
    <source>
        <dbReference type="ARBA" id="ARBA00022741"/>
    </source>
</evidence>
<evidence type="ECO:0000256" key="3">
    <source>
        <dbReference type="ARBA" id="ARBA00022840"/>
    </source>
</evidence>
<dbReference type="Gene3D" id="3.40.50.10420">
    <property type="entry name" value="NagB/RpiA/CoA transferase-like"/>
    <property type="match status" value="1"/>
</dbReference>
<protein>
    <recommendedName>
        <fullName evidence="5">5-formyltetrahydrofolate cyclo-ligase</fullName>
        <ecNumber evidence="5">6.3.3.2</ecNumber>
    </recommendedName>
</protein>
<evidence type="ECO:0000313" key="6">
    <source>
        <dbReference type="EMBL" id="KGN83212.1"/>
    </source>
</evidence>
<dbReference type="eggNOG" id="COG0212">
    <property type="taxonomic scope" value="Bacteria"/>
</dbReference>
<organism evidence="6 7">
    <name type="scientific">Porphyromonas cangingivalis</name>
    <dbReference type="NCBI Taxonomy" id="36874"/>
    <lineage>
        <taxon>Bacteria</taxon>
        <taxon>Pseudomonadati</taxon>
        <taxon>Bacteroidota</taxon>
        <taxon>Bacteroidia</taxon>
        <taxon>Bacteroidales</taxon>
        <taxon>Porphyromonadaceae</taxon>
        <taxon>Porphyromonas</taxon>
    </lineage>
</organism>
<feature type="binding site" evidence="4">
    <location>
        <begin position="134"/>
        <end position="142"/>
    </location>
    <ligand>
        <name>ATP</name>
        <dbReference type="ChEBI" id="CHEBI:30616"/>
    </ligand>
</feature>
<keyword evidence="5" id="KW-0460">Magnesium</keyword>
<comment type="cofactor">
    <cofactor evidence="5">
        <name>Mg(2+)</name>
        <dbReference type="ChEBI" id="CHEBI:18420"/>
    </cofactor>
</comment>
<dbReference type="GO" id="GO:0009396">
    <property type="term" value="P:folic acid-containing compound biosynthetic process"/>
    <property type="evidence" value="ECO:0007669"/>
    <property type="project" value="TreeGrafter"/>
</dbReference>
<evidence type="ECO:0000256" key="4">
    <source>
        <dbReference type="PIRSR" id="PIRSR006806-1"/>
    </source>
</evidence>
<name>A0A0A2EZQ4_PORCN</name>
<evidence type="ECO:0000256" key="1">
    <source>
        <dbReference type="ARBA" id="ARBA00010638"/>
    </source>
</evidence>
<sequence>MTSPEIKKDLRRTVKQIYRELSPENRAQISREAALRLLSRLTALPERTKVGIFLSMWDELDTTYLIEALMSEGRLTVLVPRVEGAEMQFYPYDPERTTIISEYGIIEPNNPVEDADVPEVMIVPGIAFDPQGGRVGRGKGFYDKYFSRYKTETALKIAFVADFQIFRQVPMDTHDISMDEIITDKGHYLIREVTLHT</sequence>
<dbReference type="InterPro" id="IPR024185">
    <property type="entry name" value="FTHF_cligase-like_sf"/>
</dbReference>
<gene>
    <name evidence="6" type="ORF">HQ35_00095</name>
</gene>
<dbReference type="GO" id="GO:0035999">
    <property type="term" value="P:tetrahydrofolate interconversion"/>
    <property type="evidence" value="ECO:0007669"/>
    <property type="project" value="TreeGrafter"/>
</dbReference>
<comment type="catalytic activity">
    <reaction evidence="5">
        <text>(6S)-5-formyl-5,6,7,8-tetrahydrofolate + ATP = (6R)-5,10-methenyltetrahydrofolate + ADP + phosphate</text>
        <dbReference type="Rhea" id="RHEA:10488"/>
        <dbReference type="ChEBI" id="CHEBI:30616"/>
        <dbReference type="ChEBI" id="CHEBI:43474"/>
        <dbReference type="ChEBI" id="CHEBI:57455"/>
        <dbReference type="ChEBI" id="CHEBI:57457"/>
        <dbReference type="ChEBI" id="CHEBI:456216"/>
        <dbReference type="EC" id="6.3.3.2"/>
    </reaction>
</comment>
<keyword evidence="2 4" id="KW-0547">Nucleotide-binding</keyword>
<dbReference type="Pfam" id="PF01812">
    <property type="entry name" value="5-FTHF_cyc-lig"/>
    <property type="match status" value="1"/>
</dbReference>
<dbReference type="STRING" id="36874.HQ34_09920"/>
<dbReference type="PANTHER" id="PTHR23407">
    <property type="entry name" value="ATPASE INHIBITOR/5-FORMYLTETRAHYDROFOLATE CYCLO-LIGASE"/>
    <property type="match status" value="1"/>
</dbReference>
<dbReference type="AlphaFoldDB" id="A0A0A2EZQ4"/>
<feature type="binding site" evidence="4">
    <location>
        <begin position="7"/>
        <end position="11"/>
    </location>
    <ligand>
        <name>ATP</name>
        <dbReference type="ChEBI" id="CHEBI:30616"/>
    </ligand>
</feature>
<dbReference type="GO" id="GO:0005524">
    <property type="term" value="F:ATP binding"/>
    <property type="evidence" value="ECO:0007669"/>
    <property type="project" value="UniProtKB-KW"/>
</dbReference>
<dbReference type="PANTHER" id="PTHR23407:SF1">
    <property type="entry name" value="5-FORMYLTETRAHYDROFOLATE CYCLO-LIGASE"/>
    <property type="match status" value="1"/>
</dbReference>
<keyword evidence="5" id="KW-0479">Metal-binding</keyword>
<dbReference type="NCBIfam" id="TIGR02727">
    <property type="entry name" value="MTHFS_bact"/>
    <property type="match status" value="1"/>
</dbReference>
<dbReference type="SUPFAM" id="SSF100950">
    <property type="entry name" value="NagB/RpiA/CoA transferase-like"/>
    <property type="match status" value="1"/>
</dbReference>
<dbReference type="InterPro" id="IPR037171">
    <property type="entry name" value="NagB/RpiA_transferase-like"/>
</dbReference>
<dbReference type="PIRSF" id="PIRSF006806">
    <property type="entry name" value="FTHF_cligase"/>
    <property type="match status" value="1"/>
</dbReference>
<dbReference type="OrthoDB" id="9801938at2"/>
<feature type="binding site" evidence="4">
    <location>
        <position position="59"/>
    </location>
    <ligand>
        <name>substrate</name>
    </ligand>
</feature>
<accession>A0A0A2EZQ4</accession>
<dbReference type="EC" id="6.3.3.2" evidence="5"/>
<dbReference type="InterPro" id="IPR002698">
    <property type="entry name" value="FTHF_cligase"/>
</dbReference>
<keyword evidence="3 4" id="KW-0067">ATP-binding</keyword>
<keyword evidence="7" id="KW-1185">Reference proteome</keyword>